<organism evidence="1 2">
    <name type="scientific">Alicyclobacillus cycloheptanicus</name>
    <dbReference type="NCBI Taxonomy" id="1457"/>
    <lineage>
        <taxon>Bacteria</taxon>
        <taxon>Bacillati</taxon>
        <taxon>Bacillota</taxon>
        <taxon>Bacilli</taxon>
        <taxon>Bacillales</taxon>
        <taxon>Alicyclobacillaceae</taxon>
        <taxon>Alicyclobacillus</taxon>
    </lineage>
</organism>
<dbReference type="RefSeq" id="WP_274454571.1">
    <property type="nucleotide sequence ID" value="NZ_CP067097.1"/>
</dbReference>
<dbReference type="EMBL" id="JAUSTP010000009">
    <property type="protein sequence ID" value="MDQ0189638.1"/>
    <property type="molecule type" value="Genomic_DNA"/>
</dbReference>
<comment type="caution">
    <text evidence="1">The sequence shown here is derived from an EMBL/GenBank/DDBJ whole genome shotgun (WGS) entry which is preliminary data.</text>
</comment>
<gene>
    <name evidence="1" type="ORF">J2S03_001483</name>
</gene>
<dbReference type="Proteomes" id="UP001232973">
    <property type="component" value="Unassembled WGS sequence"/>
</dbReference>
<evidence type="ECO:0000313" key="1">
    <source>
        <dbReference type="EMBL" id="MDQ0189638.1"/>
    </source>
</evidence>
<proteinExistence type="predicted"/>
<dbReference type="InterPro" id="IPR019089">
    <property type="entry name" value="Cas_GSU0054"/>
</dbReference>
<reference evidence="1 2" key="1">
    <citation type="submission" date="2023-07" db="EMBL/GenBank/DDBJ databases">
        <title>Genomic Encyclopedia of Type Strains, Phase IV (KMG-IV): sequencing the most valuable type-strain genomes for metagenomic binning, comparative biology and taxonomic classification.</title>
        <authorList>
            <person name="Goeker M."/>
        </authorList>
    </citation>
    <scope>NUCLEOTIDE SEQUENCE [LARGE SCALE GENOMIC DNA]</scope>
    <source>
        <strain evidence="1 2">DSM 4006</strain>
    </source>
</reference>
<accession>A0ABT9XH54</accession>
<sequence>MVGIEFRFPGGQYHATPWQRHVNEADVEWPPSPWRILRSLIAVWHRKAVYEEFSTETLRNLIDALSSSHPEYALPPAVHTNVRHYMPIGGGGTTLVYDGFLRLDRDAVLVVRWPDVNLNDAETRLLKRLVDKLAYLGRAESWVEANFVDVFRGEANCFPVEQSAKTLVDVDRSAASNDMKEFTKVLVPMSHGEFKKWRENEERTSSKKQSSRSKRFELAEDLLEALSVDTNDLERAGRLQPPGSQWVMYERPVLDEFRGTHAIPAVRDRSERYHAARFAIVHDRLPRLLQTLDVADILHMAILSICGDAVPTIVSGRDAEGNLSVGHRHLYILPEDADADGRLEHITLYSSEPFPPELVNSLLKLRKIWTPLWWSGERREWPLYLEGFSEVRAHDTDGRSQEALPLLQAARVWRTCTPYLHPWHVKRNGRFGPEEQIRRELATRGLPSPVRVERLPAVKVRGREYQTIQFQRYRRSKKMNLPDTLGSFWEIEFAEKVPGPIALGAHCHFGLGLFVPRKS</sequence>
<name>A0ABT9XH54_9BACL</name>
<evidence type="ECO:0000313" key="2">
    <source>
        <dbReference type="Proteomes" id="UP001232973"/>
    </source>
</evidence>
<dbReference type="NCBIfam" id="TIGR02165">
    <property type="entry name" value="cas5_6_GSU0054"/>
    <property type="match status" value="1"/>
</dbReference>
<keyword evidence="2" id="KW-1185">Reference proteome</keyword>
<protein>
    <submittedName>
        <fullName evidence="1">CRISPR-associated protein Csb2</fullName>
    </submittedName>
</protein>